<dbReference type="Gene3D" id="3.30.460.20">
    <property type="entry name" value="CorA soluble domain-like"/>
    <property type="match status" value="1"/>
</dbReference>
<evidence type="ECO:0000256" key="1">
    <source>
        <dbReference type="ARBA" id="ARBA00004651"/>
    </source>
</evidence>
<dbReference type="InterPro" id="IPR045863">
    <property type="entry name" value="CorA_TM1_TM2"/>
</dbReference>
<keyword evidence="4" id="KW-1003">Cell membrane</keyword>
<keyword evidence="6" id="KW-0460">Magnesium</keyword>
<evidence type="ECO:0000256" key="4">
    <source>
        <dbReference type="ARBA" id="ARBA00022475"/>
    </source>
</evidence>
<dbReference type="RefSeq" id="WP_164316149.1">
    <property type="nucleotide sequence ID" value="NZ_JAAGLU010000015.1"/>
</dbReference>
<keyword evidence="5 12" id="KW-0812">Transmembrane</keyword>
<evidence type="ECO:0000313" key="13">
    <source>
        <dbReference type="EMBL" id="NEC88030.1"/>
    </source>
</evidence>
<evidence type="ECO:0000256" key="12">
    <source>
        <dbReference type="SAM" id="Phobius"/>
    </source>
</evidence>
<comment type="similarity">
    <text evidence="2">Belongs to the CorA metal ion transporter (MIT) (TC 1.A.35) family.</text>
</comment>
<evidence type="ECO:0000256" key="6">
    <source>
        <dbReference type="ARBA" id="ARBA00022842"/>
    </source>
</evidence>
<dbReference type="CDD" id="cd12830">
    <property type="entry name" value="MtCorA-like"/>
    <property type="match status" value="1"/>
</dbReference>
<keyword evidence="7 12" id="KW-1133">Transmembrane helix</keyword>
<name>A0A6B3BUR1_9ACTN</name>
<keyword evidence="8" id="KW-0406">Ion transport</keyword>
<reference evidence="13" key="1">
    <citation type="submission" date="2020-01" db="EMBL/GenBank/DDBJ databases">
        <title>Insect and environment-associated Actinomycetes.</title>
        <authorList>
            <person name="Currrie C."/>
            <person name="Chevrette M."/>
            <person name="Carlson C."/>
            <person name="Stubbendieck R."/>
            <person name="Wendt-Pienkowski E."/>
        </authorList>
    </citation>
    <scope>NUCLEOTIDE SEQUENCE</scope>
    <source>
        <strain evidence="13">SID12501</strain>
    </source>
</reference>
<evidence type="ECO:0000256" key="11">
    <source>
        <dbReference type="ARBA" id="ARBA00045497"/>
    </source>
</evidence>
<dbReference type="Pfam" id="PF01544">
    <property type="entry name" value="CorA"/>
    <property type="match status" value="1"/>
</dbReference>
<dbReference type="InterPro" id="IPR045861">
    <property type="entry name" value="CorA_cytoplasmic_dom"/>
</dbReference>
<comment type="function">
    <text evidence="11">Mediates influx of magnesium ions. Alternates between open and closed states. Activated by low cytoplasmic Mg(2+) levels. Inactive when cytoplasmic Mg(2+) levels are high.</text>
</comment>
<evidence type="ECO:0000256" key="10">
    <source>
        <dbReference type="ARBA" id="ARBA00034269"/>
    </source>
</evidence>
<accession>A0A6B3BUR1</accession>
<dbReference type="GO" id="GO:0000287">
    <property type="term" value="F:magnesium ion binding"/>
    <property type="evidence" value="ECO:0007669"/>
    <property type="project" value="TreeGrafter"/>
</dbReference>
<dbReference type="FunFam" id="1.20.58.340:FF:000004">
    <property type="entry name" value="Magnesium transport protein CorA"/>
    <property type="match status" value="1"/>
</dbReference>
<proteinExistence type="inferred from homology"/>
<dbReference type="GO" id="GO:0005886">
    <property type="term" value="C:plasma membrane"/>
    <property type="evidence" value="ECO:0007669"/>
    <property type="project" value="UniProtKB-SubCell"/>
</dbReference>
<dbReference type="GO" id="GO:0015095">
    <property type="term" value="F:magnesium ion transmembrane transporter activity"/>
    <property type="evidence" value="ECO:0007669"/>
    <property type="project" value="TreeGrafter"/>
</dbReference>
<dbReference type="PANTHER" id="PTHR46494:SF1">
    <property type="entry name" value="CORA FAMILY METAL ION TRANSPORTER (EUROFUNG)"/>
    <property type="match status" value="1"/>
</dbReference>
<dbReference type="GO" id="GO:0015087">
    <property type="term" value="F:cobalt ion transmembrane transporter activity"/>
    <property type="evidence" value="ECO:0007669"/>
    <property type="project" value="TreeGrafter"/>
</dbReference>
<evidence type="ECO:0000256" key="5">
    <source>
        <dbReference type="ARBA" id="ARBA00022692"/>
    </source>
</evidence>
<dbReference type="EMBL" id="JAAGLU010000015">
    <property type="protein sequence ID" value="NEC88030.1"/>
    <property type="molecule type" value="Genomic_DNA"/>
</dbReference>
<dbReference type="SUPFAM" id="SSF143865">
    <property type="entry name" value="CorA soluble domain-like"/>
    <property type="match status" value="1"/>
</dbReference>
<dbReference type="InterPro" id="IPR002523">
    <property type="entry name" value="MgTranspt_CorA/ZnTranspt_ZntB"/>
</dbReference>
<comment type="caution">
    <text evidence="13">The sequence shown here is derived from an EMBL/GenBank/DDBJ whole genome shotgun (WGS) entry which is preliminary data.</text>
</comment>
<keyword evidence="3" id="KW-0813">Transport</keyword>
<dbReference type="SUPFAM" id="SSF144083">
    <property type="entry name" value="Magnesium transport protein CorA, transmembrane region"/>
    <property type="match status" value="1"/>
</dbReference>
<gene>
    <name evidence="13" type="ORF">G3I71_19865</name>
</gene>
<protein>
    <submittedName>
        <fullName evidence="13">Magnesium and cobalt transport protein CorA</fullName>
    </submittedName>
</protein>
<feature type="transmembrane region" description="Helical" evidence="12">
    <location>
        <begin position="285"/>
        <end position="304"/>
    </location>
</feature>
<evidence type="ECO:0000256" key="9">
    <source>
        <dbReference type="ARBA" id="ARBA00023136"/>
    </source>
</evidence>
<organism evidence="13">
    <name type="scientific">Streptomyces sp. SID12501</name>
    <dbReference type="NCBI Taxonomy" id="2706042"/>
    <lineage>
        <taxon>Bacteria</taxon>
        <taxon>Bacillati</taxon>
        <taxon>Actinomycetota</taxon>
        <taxon>Actinomycetes</taxon>
        <taxon>Kitasatosporales</taxon>
        <taxon>Streptomycetaceae</taxon>
        <taxon>Streptomyces</taxon>
    </lineage>
</organism>
<comment type="subcellular location">
    <subcellularLocation>
        <location evidence="1">Cell membrane</location>
        <topology evidence="1">Multi-pass membrane protein</topology>
    </subcellularLocation>
</comment>
<feature type="transmembrane region" description="Helical" evidence="12">
    <location>
        <begin position="316"/>
        <end position="336"/>
    </location>
</feature>
<dbReference type="AlphaFoldDB" id="A0A6B3BUR1"/>
<evidence type="ECO:0000256" key="7">
    <source>
        <dbReference type="ARBA" id="ARBA00022989"/>
    </source>
</evidence>
<evidence type="ECO:0000256" key="2">
    <source>
        <dbReference type="ARBA" id="ARBA00009765"/>
    </source>
</evidence>
<sequence>MTAHNTPRPQVPVVDCALYEYGRRRPGHLSSAEAMHAARTTPGAFAWIGLHAPTADQLQAVASTFALHPLAVEDALEAHQRPKLEQYDDTLFLVLRTTVYLEHDHQLTPTTDLVGTGEIMAFAGRDFIIVVRHDPSEPLTGVRSRLEADPERLAHGPAAVLHAIADSVVDQYLDVVTALETDADEIENDAFSPDTGHDIGRIYQLKRELVELKRTVAPLARPLRDLAERRVPGVDRELAAYFRDVADHLTQAAERVTVLTELVDNALTMALAQTSLQQNHDMRRISAAAALIAIPIAIAGVYGMNFDHMPELRQLFGYPLMLGGTAVIVTVVYLVFRKKRWL</sequence>
<keyword evidence="9 12" id="KW-0472">Membrane</keyword>
<dbReference type="GO" id="GO:0050897">
    <property type="term" value="F:cobalt ion binding"/>
    <property type="evidence" value="ECO:0007669"/>
    <property type="project" value="TreeGrafter"/>
</dbReference>
<dbReference type="Gene3D" id="1.20.58.340">
    <property type="entry name" value="Magnesium transport protein CorA, transmembrane region"/>
    <property type="match status" value="2"/>
</dbReference>
<evidence type="ECO:0000256" key="8">
    <source>
        <dbReference type="ARBA" id="ARBA00023065"/>
    </source>
</evidence>
<evidence type="ECO:0000256" key="3">
    <source>
        <dbReference type="ARBA" id="ARBA00022448"/>
    </source>
</evidence>
<comment type="catalytic activity">
    <reaction evidence="10">
        <text>Mg(2+)(in) = Mg(2+)(out)</text>
        <dbReference type="Rhea" id="RHEA:29827"/>
        <dbReference type="ChEBI" id="CHEBI:18420"/>
    </reaction>
</comment>
<dbReference type="PANTHER" id="PTHR46494">
    <property type="entry name" value="CORA FAMILY METAL ION TRANSPORTER (EUROFUNG)"/>
    <property type="match status" value="1"/>
</dbReference>